<dbReference type="AlphaFoldDB" id="A0A0C3NMG2"/>
<accession>A0A0C3NMG2</accession>
<sequence length="377" mass="42897">MLTDAEIFSLLSYRRLDLEHQVISSPAAPPDEAPLDFQNLCRGSLGQLGTLPLELLHEVIRFCTLHALISLGFVNRFATVLVSSSSPYTLIAAHAPKLLATLLATDTAFYYTAAEIWDIICSPLCCVCGYYGQYLYMPECVRCCERCLRRSPRFWPITPDTMEKAYGMTEPMLRRAGVAIIKSLPGARITDNKVSVDWPMSFRYMSERAAWEEAVRWHGREDVLMRYVNRRPLAKQLHETRLYGIDWYINEEEHESRYRATTNLPYFDQATKTIERGICCKGCRETARRLYNSHVHSIYWSDGDREAVKMSGRAYTRKSFLGHIRKCPESLALLKSRGKKLPGDDAVTDGEVDRHAWDIPETDSDPAPAKKDGDAAP</sequence>
<evidence type="ECO:0000313" key="3">
    <source>
        <dbReference type="Proteomes" id="UP000053257"/>
    </source>
</evidence>
<dbReference type="HOGENOM" id="CLU_716044_0_0_1"/>
<feature type="region of interest" description="Disordered" evidence="1">
    <location>
        <begin position="338"/>
        <end position="377"/>
    </location>
</feature>
<protein>
    <recommendedName>
        <fullName evidence="4">F-box domain-containing protein</fullName>
    </recommendedName>
</protein>
<feature type="compositionally biased region" description="Basic and acidic residues" evidence="1">
    <location>
        <begin position="368"/>
        <end position="377"/>
    </location>
</feature>
<evidence type="ECO:0000256" key="1">
    <source>
        <dbReference type="SAM" id="MobiDB-lite"/>
    </source>
</evidence>
<keyword evidence="3" id="KW-1185">Reference proteome</keyword>
<reference evidence="2 3" key="1">
    <citation type="journal article" date="2014" name="PLoS Genet.">
        <title>Analysis of the Phlebiopsis gigantea genome, transcriptome and secretome provides insight into its pioneer colonization strategies of wood.</title>
        <authorList>
            <person name="Hori C."/>
            <person name="Ishida T."/>
            <person name="Igarashi K."/>
            <person name="Samejima M."/>
            <person name="Suzuki H."/>
            <person name="Master E."/>
            <person name="Ferreira P."/>
            <person name="Ruiz-Duenas F.J."/>
            <person name="Held B."/>
            <person name="Canessa P."/>
            <person name="Larrondo L.F."/>
            <person name="Schmoll M."/>
            <person name="Druzhinina I.S."/>
            <person name="Kubicek C.P."/>
            <person name="Gaskell J.A."/>
            <person name="Kersten P."/>
            <person name="St John F."/>
            <person name="Glasner J."/>
            <person name="Sabat G."/>
            <person name="Splinter BonDurant S."/>
            <person name="Syed K."/>
            <person name="Yadav J."/>
            <person name="Mgbeahuruike A.C."/>
            <person name="Kovalchuk A."/>
            <person name="Asiegbu F.O."/>
            <person name="Lackner G."/>
            <person name="Hoffmeister D."/>
            <person name="Rencoret J."/>
            <person name="Gutierrez A."/>
            <person name="Sun H."/>
            <person name="Lindquist E."/>
            <person name="Barry K."/>
            <person name="Riley R."/>
            <person name="Grigoriev I.V."/>
            <person name="Henrissat B."/>
            <person name="Kues U."/>
            <person name="Berka R.M."/>
            <person name="Martinez A.T."/>
            <person name="Covert S.F."/>
            <person name="Blanchette R.A."/>
            <person name="Cullen D."/>
        </authorList>
    </citation>
    <scope>NUCLEOTIDE SEQUENCE [LARGE SCALE GENOMIC DNA]</scope>
    <source>
        <strain evidence="2 3">11061_1 CR5-6</strain>
    </source>
</reference>
<proteinExistence type="predicted"/>
<gene>
    <name evidence="2" type="ORF">PHLGIDRAFT_128384</name>
</gene>
<organism evidence="2 3">
    <name type="scientific">Phlebiopsis gigantea (strain 11061_1 CR5-6)</name>
    <name type="common">White-rot fungus</name>
    <name type="synonym">Peniophora gigantea</name>
    <dbReference type="NCBI Taxonomy" id="745531"/>
    <lineage>
        <taxon>Eukaryota</taxon>
        <taxon>Fungi</taxon>
        <taxon>Dikarya</taxon>
        <taxon>Basidiomycota</taxon>
        <taxon>Agaricomycotina</taxon>
        <taxon>Agaricomycetes</taxon>
        <taxon>Polyporales</taxon>
        <taxon>Phanerochaetaceae</taxon>
        <taxon>Phlebiopsis</taxon>
    </lineage>
</organism>
<evidence type="ECO:0000313" key="2">
    <source>
        <dbReference type="EMBL" id="KIP06244.1"/>
    </source>
</evidence>
<dbReference type="EMBL" id="KN840522">
    <property type="protein sequence ID" value="KIP06244.1"/>
    <property type="molecule type" value="Genomic_DNA"/>
</dbReference>
<name>A0A0C3NMG2_PHLG1</name>
<dbReference type="Proteomes" id="UP000053257">
    <property type="component" value="Unassembled WGS sequence"/>
</dbReference>
<dbReference type="OrthoDB" id="2687876at2759"/>
<evidence type="ECO:0008006" key="4">
    <source>
        <dbReference type="Google" id="ProtNLM"/>
    </source>
</evidence>
<dbReference type="STRING" id="745531.A0A0C3NMG2"/>